<name>A0A3Q0JAR6_DIACI</name>
<evidence type="ECO:0000313" key="3">
    <source>
        <dbReference type="RefSeq" id="XP_026685539.1"/>
    </source>
</evidence>
<dbReference type="AlphaFoldDB" id="A0A3Q0JAR6"/>
<dbReference type="GeneID" id="103517749"/>
<keyword evidence="2" id="KW-1185">Reference proteome</keyword>
<reference evidence="3" key="1">
    <citation type="submission" date="2025-08" db="UniProtKB">
        <authorList>
            <consortium name="RefSeq"/>
        </authorList>
    </citation>
    <scope>IDENTIFICATION</scope>
</reference>
<evidence type="ECO:0000256" key="1">
    <source>
        <dbReference type="SAM" id="MobiDB-lite"/>
    </source>
</evidence>
<dbReference type="RefSeq" id="XP_026685539.1">
    <property type="nucleotide sequence ID" value="XM_026829738.1"/>
</dbReference>
<feature type="compositionally biased region" description="Basic residues" evidence="1">
    <location>
        <begin position="213"/>
        <end position="233"/>
    </location>
</feature>
<feature type="region of interest" description="Disordered" evidence="1">
    <location>
        <begin position="376"/>
        <end position="433"/>
    </location>
</feature>
<organism evidence="2 3">
    <name type="scientific">Diaphorina citri</name>
    <name type="common">Asian citrus psyllid</name>
    <dbReference type="NCBI Taxonomy" id="121845"/>
    <lineage>
        <taxon>Eukaryota</taxon>
        <taxon>Metazoa</taxon>
        <taxon>Ecdysozoa</taxon>
        <taxon>Arthropoda</taxon>
        <taxon>Hexapoda</taxon>
        <taxon>Insecta</taxon>
        <taxon>Pterygota</taxon>
        <taxon>Neoptera</taxon>
        <taxon>Paraneoptera</taxon>
        <taxon>Hemiptera</taxon>
        <taxon>Sternorrhyncha</taxon>
        <taxon>Psylloidea</taxon>
        <taxon>Psyllidae</taxon>
        <taxon>Diaphorininae</taxon>
        <taxon>Diaphorina</taxon>
    </lineage>
</organism>
<sequence length="455" mass="53017">MERKIQPFQSNESMDQNCAGLKIFLEFGSIPMPATCLDSIDLDNLAQSNIDPVDLDDANIWIDMINSEATSSSTNIWMGDQSPAGDDWVFETDLHDWPHQSHDFTPVFIEEFIMKTSRLDKVHYSRIALFQIYGTVFYWGRVYEDRDYKEGVWTLQNFHYFKLGFRQDVERFVEQYLKIFSSCNTHPVLCTYVRPHRPPHTITLYKEFEDGRKRKGSRQKLLPRRNARPRVRQTPRPPRQTRNKPAMIDSRRLTEVPYLVMAAREEQQRLLVKLEPESSSNNSYPCQENEQANKNACCENEQPINNNEHPDNNYSCQETEHHVPYLVMAAREEQQRLLVKLEPESSSNNSNPCHENEQANKNACCENEHPINNNEHPDNNYSCQETEHHNNSYSENEQPNSNKLNITTIPTQKMNNPTVTPITKMNTPSTTPTQKMNNSIILIKKITYHIKIPAQ</sequence>
<dbReference type="KEGG" id="dci:103517749"/>
<dbReference type="PaxDb" id="121845-A0A3Q0JAR6"/>
<protein>
    <submittedName>
        <fullName evidence="3">Uncharacterized protein LOC103517749</fullName>
    </submittedName>
</protein>
<gene>
    <name evidence="3" type="primary">LOC103517749</name>
</gene>
<accession>A0A3Q0JAR6</accession>
<dbReference type="Proteomes" id="UP000079169">
    <property type="component" value="Unplaced"/>
</dbReference>
<evidence type="ECO:0000313" key="2">
    <source>
        <dbReference type="Proteomes" id="UP000079169"/>
    </source>
</evidence>
<feature type="region of interest" description="Disordered" evidence="1">
    <location>
        <begin position="211"/>
        <end position="246"/>
    </location>
</feature>
<proteinExistence type="predicted"/>
<feature type="compositionally biased region" description="Polar residues" evidence="1">
    <location>
        <begin position="391"/>
        <end position="433"/>
    </location>
</feature>